<dbReference type="SMART" id="SM00382">
    <property type="entry name" value="AAA"/>
    <property type="match status" value="1"/>
</dbReference>
<name>A0ABV1QIN7_9HYPH</name>
<keyword evidence="13" id="KW-1185">Reference proteome</keyword>
<dbReference type="PROSITE" id="PS50929">
    <property type="entry name" value="ABC_TM1F"/>
    <property type="match status" value="1"/>
</dbReference>
<dbReference type="CDD" id="cd02419">
    <property type="entry name" value="Peptidase_C39C"/>
    <property type="match status" value="1"/>
</dbReference>
<dbReference type="Pfam" id="PF00005">
    <property type="entry name" value="ABC_tran"/>
    <property type="match status" value="1"/>
</dbReference>
<evidence type="ECO:0000256" key="2">
    <source>
        <dbReference type="ARBA" id="ARBA00005417"/>
    </source>
</evidence>
<dbReference type="Pfam" id="PF03412">
    <property type="entry name" value="Peptidase_C39"/>
    <property type="match status" value="1"/>
</dbReference>
<dbReference type="InterPro" id="IPR017871">
    <property type="entry name" value="ABC_transporter-like_CS"/>
</dbReference>
<keyword evidence="7 8" id="KW-0472">Membrane</keyword>
<keyword evidence="3 8" id="KW-0812">Transmembrane</keyword>
<dbReference type="RefSeq" id="WP_350392570.1">
    <property type="nucleotide sequence ID" value="NZ_JBELQE010000031.1"/>
</dbReference>
<feature type="transmembrane region" description="Helical" evidence="8">
    <location>
        <begin position="204"/>
        <end position="222"/>
    </location>
</feature>
<dbReference type="InterPro" id="IPR005074">
    <property type="entry name" value="Peptidase_C39"/>
</dbReference>
<dbReference type="Gene3D" id="3.90.70.10">
    <property type="entry name" value="Cysteine proteinases"/>
    <property type="match status" value="1"/>
</dbReference>
<dbReference type="InterPro" id="IPR039421">
    <property type="entry name" value="Type_1_exporter"/>
</dbReference>
<dbReference type="PROSITE" id="PS50893">
    <property type="entry name" value="ABC_TRANSPORTER_2"/>
    <property type="match status" value="1"/>
</dbReference>
<feature type="transmembrane region" description="Helical" evidence="8">
    <location>
        <begin position="168"/>
        <end position="189"/>
    </location>
</feature>
<evidence type="ECO:0000256" key="5">
    <source>
        <dbReference type="ARBA" id="ARBA00022840"/>
    </source>
</evidence>
<dbReference type="InterPro" id="IPR033838">
    <property type="entry name" value="CvaB_peptidase"/>
</dbReference>
<keyword evidence="5" id="KW-0067">ATP-binding</keyword>
<dbReference type="PANTHER" id="PTHR24221">
    <property type="entry name" value="ATP-BINDING CASSETTE SUB-FAMILY B"/>
    <property type="match status" value="1"/>
</dbReference>
<keyword evidence="6 8" id="KW-1133">Transmembrane helix</keyword>
<protein>
    <submittedName>
        <fullName evidence="12">Peptidase domain-containing ABC transporter</fullName>
    </submittedName>
</protein>
<dbReference type="SUPFAM" id="SSF52540">
    <property type="entry name" value="P-loop containing nucleoside triphosphate hydrolases"/>
    <property type="match status" value="1"/>
</dbReference>
<feature type="domain" description="Peptidase C39" evidence="11">
    <location>
        <begin position="18"/>
        <end position="137"/>
    </location>
</feature>
<accession>A0ABV1QIN7</accession>
<dbReference type="InterPro" id="IPR011527">
    <property type="entry name" value="ABC1_TM_dom"/>
</dbReference>
<evidence type="ECO:0000256" key="4">
    <source>
        <dbReference type="ARBA" id="ARBA00022741"/>
    </source>
</evidence>
<evidence type="ECO:0000259" key="11">
    <source>
        <dbReference type="PROSITE" id="PS50990"/>
    </source>
</evidence>
<dbReference type="PROSITE" id="PS00211">
    <property type="entry name" value="ABC_TRANSPORTER_1"/>
    <property type="match status" value="1"/>
</dbReference>
<feature type="domain" description="ABC transmembrane type-1" evidence="10">
    <location>
        <begin position="171"/>
        <end position="430"/>
    </location>
</feature>
<organism evidence="12 13">
    <name type="scientific">Methylorubrum podarium</name>
    <dbReference type="NCBI Taxonomy" id="200476"/>
    <lineage>
        <taxon>Bacteria</taxon>
        <taxon>Pseudomonadati</taxon>
        <taxon>Pseudomonadota</taxon>
        <taxon>Alphaproteobacteria</taxon>
        <taxon>Hyphomicrobiales</taxon>
        <taxon>Methylobacteriaceae</taxon>
        <taxon>Methylorubrum</taxon>
    </lineage>
</organism>
<evidence type="ECO:0000256" key="7">
    <source>
        <dbReference type="ARBA" id="ARBA00023136"/>
    </source>
</evidence>
<reference evidence="12 13" key="1">
    <citation type="submission" date="2024-06" db="EMBL/GenBank/DDBJ databases">
        <authorList>
            <person name="Campbell A.G."/>
        </authorList>
    </citation>
    <scope>NUCLEOTIDE SEQUENCE [LARGE SCALE GENOMIC DNA]</scope>
    <source>
        <strain evidence="12 13">EM12</strain>
    </source>
</reference>
<dbReference type="Gene3D" id="1.20.1560.10">
    <property type="entry name" value="ABC transporter type 1, transmembrane domain"/>
    <property type="match status" value="1"/>
</dbReference>
<feature type="transmembrane region" description="Helical" evidence="8">
    <location>
        <begin position="403"/>
        <end position="428"/>
    </location>
</feature>
<dbReference type="InterPro" id="IPR003439">
    <property type="entry name" value="ABC_transporter-like_ATP-bd"/>
</dbReference>
<feature type="transmembrane region" description="Helical" evidence="8">
    <location>
        <begin position="307"/>
        <end position="325"/>
    </location>
</feature>
<gene>
    <name evidence="12" type="ORF">ABS772_04790</name>
</gene>
<comment type="caution">
    <text evidence="12">The sequence shown here is derived from an EMBL/GenBank/DDBJ whole genome shotgun (WGS) entry which is preliminary data.</text>
</comment>
<evidence type="ECO:0000259" key="10">
    <source>
        <dbReference type="PROSITE" id="PS50929"/>
    </source>
</evidence>
<dbReference type="Pfam" id="PF00664">
    <property type="entry name" value="ABC_membrane"/>
    <property type="match status" value="1"/>
</dbReference>
<dbReference type="PANTHER" id="PTHR24221:SF606">
    <property type="entry name" value="COLICIN V SECRETION-PROCESSING ATP-BINDING PROTEIN"/>
    <property type="match status" value="1"/>
</dbReference>
<comment type="similarity">
    <text evidence="2">Belongs to the ABC transporter superfamily.</text>
</comment>
<dbReference type="Gene3D" id="3.40.50.300">
    <property type="entry name" value="P-loop containing nucleotide triphosphate hydrolases"/>
    <property type="match status" value="1"/>
</dbReference>
<dbReference type="PROSITE" id="PS50990">
    <property type="entry name" value="PEPTIDASE_C39"/>
    <property type="match status" value="1"/>
</dbReference>
<proteinExistence type="inferred from homology"/>
<dbReference type="InterPro" id="IPR036640">
    <property type="entry name" value="ABC1_TM_sf"/>
</dbReference>
<evidence type="ECO:0000256" key="6">
    <source>
        <dbReference type="ARBA" id="ARBA00022989"/>
    </source>
</evidence>
<evidence type="ECO:0000259" key="9">
    <source>
        <dbReference type="PROSITE" id="PS50893"/>
    </source>
</evidence>
<evidence type="ECO:0000313" key="13">
    <source>
        <dbReference type="Proteomes" id="UP001480955"/>
    </source>
</evidence>
<dbReference type="EMBL" id="JBELQE010000031">
    <property type="protein sequence ID" value="MER2249227.1"/>
    <property type="molecule type" value="Genomic_DNA"/>
</dbReference>
<evidence type="ECO:0000256" key="8">
    <source>
        <dbReference type="SAM" id="Phobius"/>
    </source>
</evidence>
<comment type="subcellular location">
    <subcellularLocation>
        <location evidence="1">Cell membrane</location>
        <topology evidence="1">Multi-pass membrane protein</topology>
    </subcellularLocation>
</comment>
<dbReference type="InterPro" id="IPR027417">
    <property type="entry name" value="P-loop_NTPase"/>
</dbReference>
<dbReference type="SUPFAM" id="SSF90123">
    <property type="entry name" value="ABC transporter transmembrane region"/>
    <property type="match status" value="1"/>
</dbReference>
<feature type="domain" description="ABC transporter" evidence="9">
    <location>
        <begin position="484"/>
        <end position="715"/>
    </location>
</feature>
<dbReference type="CDD" id="cd18567">
    <property type="entry name" value="ABC_6TM_CvaB_RaxB_like"/>
    <property type="match status" value="1"/>
</dbReference>
<feature type="transmembrane region" description="Helical" evidence="8">
    <location>
        <begin position="278"/>
        <end position="301"/>
    </location>
</feature>
<sequence>MDGLRLRMGGGSLPVILQTEAAECGLACLAMVAAYHGHRIDMNTLRRRHPISLQGVTLRGLIEVAKALDLACRPVRYEVEHIRHLALPAVVHWDMNHFVVLKSVSARRIVVHDPAYGERRLTYSEASHHLTGVALEIVPAEGFRKRDERARLPLSTFWQHSTGMRRSLIEVIVLSLVLEALVLAGPFYMQVTVDEVIARGDRDLMAALAIGFALLTALRVAVNALRARIILILQNILHYQIGARLFRHLLRLPIAYFEKRHVGDVISRFGSIDPIRNLLAQGLIAALIDGVLALLTLAMILAYSPTLAVIVLVGLTLCIGLRLSLFARFRRLNEEAIAVGAQEDTTFIETLRAVQSVKLNNREAEREGQWLNRFADTVNANLALGRAKIGFLTIDQALTGAEYVVTVYVAAVLTLDGVLTVGMIFAFMSYREQFVEKSLLLLQTALDLSLVRLHLERLSDIAVTPQEPGHDRPLARLAPLRGEIVLERVCFRYAEGERNILQDVSLTIPAGRFTAITGPSGGGKTTLVKIMLGLLEPTSGQVLIDGMPLQTYGIRNYREQVAAVMQEDHLLSGSIADNIAFLDTVLDERRMVESAVRAGVHDEILAMPMGYDSLIGDMGSSLSGGQKQRILLARALYRQPRLLFLDEGTAHLDLRNERLVNESLRALAMTRVSVAHRPEISCGADLLIHVEGRCQVIEGTAVTEALARIGVPTEAQ</sequence>
<keyword evidence="4" id="KW-0547">Nucleotide-binding</keyword>
<dbReference type="InterPro" id="IPR003593">
    <property type="entry name" value="AAA+_ATPase"/>
</dbReference>
<dbReference type="Proteomes" id="UP001480955">
    <property type="component" value="Unassembled WGS sequence"/>
</dbReference>
<evidence type="ECO:0000313" key="12">
    <source>
        <dbReference type="EMBL" id="MER2249227.1"/>
    </source>
</evidence>
<evidence type="ECO:0000256" key="1">
    <source>
        <dbReference type="ARBA" id="ARBA00004651"/>
    </source>
</evidence>
<evidence type="ECO:0000256" key="3">
    <source>
        <dbReference type="ARBA" id="ARBA00022692"/>
    </source>
</evidence>